<dbReference type="Proteomes" id="UP000308652">
    <property type="component" value="Unassembled WGS sequence"/>
</dbReference>
<gene>
    <name evidence="2" type="ORF">BDQ12DRAFT_113416</name>
</gene>
<sequence>MPDSISDSGSSMFSHSTEPTVRNSRLLSVGENVYVTILNFAHDSALPILEILEPIRDILGLHPQDTGQAYSNTATTPTLMATENHITENHITRERGQHTRSEGVEPTHALSSGFPQLSSTREPNFSFRFTLHSKSCRAYVQRMLPKGLGYPLWEPELHQNLSPAYRRSGVNIGDMVVLTDDGGLDPLFSVYLTHESRPRYLALFDLWWGRPQYLAHELPTDLLFASGSPGSLGTSRKIWPPCTSISTEPRGFDKINAASSDVSFTYCTNKEGAIIFLPTGASQVELIRDKAELLAFIAKNAEQYYAFAKNVVRCHIARDSLYLVTGFTKTSNWGIAMYSECHSPIRNETIKFGKSTDGIYRYDWKGCTASAETKSGPSLNAQFPGKENQCLFLSGYKIALSKKAWSELPSVGETTTISEERNTNLDSSTDKSTGNSQANDQSPSSSGSATSSSTHSSTQSRVQIDAFPSEKPAIFHPSDVINQMLLDEVVMYFDWGANL</sequence>
<feature type="compositionally biased region" description="Polar residues" evidence="1">
    <location>
        <begin position="109"/>
        <end position="118"/>
    </location>
</feature>
<name>A0A5C3M187_9AGAR</name>
<dbReference type="AlphaFoldDB" id="A0A5C3M187"/>
<evidence type="ECO:0000256" key="1">
    <source>
        <dbReference type="SAM" id="MobiDB-lite"/>
    </source>
</evidence>
<reference evidence="2 3" key="1">
    <citation type="journal article" date="2019" name="Nat. Ecol. Evol.">
        <title>Megaphylogeny resolves global patterns of mushroom evolution.</title>
        <authorList>
            <person name="Varga T."/>
            <person name="Krizsan K."/>
            <person name="Foldi C."/>
            <person name="Dima B."/>
            <person name="Sanchez-Garcia M."/>
            <person name="Sanchez-Ramirez S."/>
            <person name="Szollosi G.J."/>
            <person name="Szarkandi J.G."/>
            <person name="Papp V."/>
            <person name="Albert L."/>
            <person name="Andreopoulos W."/>
            <person name="Angelini C."/>
            <person name="Antonin V."/>
            <person name="Barry K.W."/>
            <person name="Bougher N.L."/>
            <person name="Buchanan P."/>
            <person name="Buyck B."/>
            <person name="Bense V."/>
            <person name="Catcheside P."/>
            <person name="Chovatia M."/>
            <person name="Cooper J."/>
            <person name="Damon W."/>
            <person name="Desjardin D."/>
            <person name="Finy P."/>
            <person name="Geml J."/>
            <person name="Haridas S."/>
            <person name="Hughes K."/>
            <person name="Justo A."/>
            <person name="Karasinski D."/>
            <person name="Kautmanova I."/>
            <person name="Kiss B."/>
            <person name="Kocsube S."/>
            <person name="Kotiranta H."/>
            <person name="LaButti K.M."/>
            <person name="Lechner B.E."/>
            <person name="Liimatainen K."/>
            <person name="Lipzen A."/>
            <person name="Lukacs Z."/>
            <person name="Mihaltcheva S."/>
            <person name="Morgado L.N."/>
            <person name="Niskanen T."/>
            <person name="Noordeloos M.E."/>
            <person name="Ohm R.A."/>
            <person name="Ortiz-Santana B."/>
            <person name="Ovrebo C."/>
            <person name="Racz N."/>
            <person name="Riley R."/>
            <person name="Savchenko A."/>
            <person name="Shiryaev A."/>
            <person name="Soop K."/>
            <person name="Spirin V."/>
            <person name="Szebenyi C."/>
            <person name="Tomsovsky M."/>
            <person name="Tulloss R.E."/>
            <person name="Uehling J."/>
            <person name="Grigoriev I.V."/>
            <person name="Vagvolgyi C."/>
            <person name="Papp T."/>
            <person name="Martin F.M."/>
            <person name="Miettinen O."/>
            <person name="Hibbett D.S."/>
            <person name="Nagy L.G."/>
        </authorList>
    </citation>
    <scope>NUCLEOTIDE SEQUENCE [LARGE SCALE GENOMIC DNA]</scope>
    <source>
        <strain evidence="2 3">CBS 166.37</strain>
    </source>
</reference>
<accession>A0A5C3M187</accession>
<organism evidence="2 3">
    <name type="scientific">Crucibulum laeve</name>
    <dbReference type="NCBI Taxonomy" id="68775"/>
    <lineage>
        <taxon>Eukaryota</taxon>
        <taxon>Fungi</taxon>
        <taxon>Dikarya</taxon>
        <taxon>Basidiomycota</taxon>
        <taxon>Agaricomycotina</taxon>
        <taxon>Agaricomycetes</taxon>
        <taxon>Agaricomycetidae</taxon>
        <taxon>Agaricales</taxon>
        <taxon>Agaricineae</taxon>
        <taxon>Nidulariaceae</taxon>
        <taxon>Crucibulum</taxon>
    </lineage>
</organism>
<feature type="region of interest" description="Disordered" evidence="1">
    <location>
        <begin position="95"/>
        <end position="118"/>
    </location>
</feature>
<feature type="region of interest" description="Disordered" evidence="1">
    <location>
        <begin position="411"/>
        <end position="461"/>
    </location>
</feature>
<dbReference type="OrthoDB" id="2662290at2759"/>
<evidence type="ECO:0000313" key="3">
    <source>
        <dbReference type="Proteomes" id="UP000308652"/>
    </source>
</evidence>
<evidence type="ECO:0000313" key="2">
    <source>
        <dbReference type="EMBL" id="TFK38483.1"/>
    </source>
</evidence>
<feature type="compositionally biased region" description="Low complexity" evidence="1">
    <location>
        <begin position="1"/>
        <end position="16"/>
    </location>
</feature>
<feature type="compositionally biased region" description="Polar residues" evidence="1">
    <location>
        <begin position="424"/>
        <end position="441"/>
    </location>
</feature>
<feature type="region of interest" description="Disordered" evidence="1">
    <location>
        <begin position="1"/>
        <end position="21"/>
    </location>
</feature>
<proteinExistence type="predicted"/>
<keyword evidence="3" id="KW-1185">Reference proteome</keyword>
<feature type="compositionally biased region" description="Basic and acidic residues" evidence="1">
    <location>
        <begin position="95"/>
        <end position="105"/>
    </location>
</feature>
<protein>
    <submittedName>
        <fullName evidence="2">Uncharacterized protein</fullName>
    </submittedName>
</protein>
<dbReference type="EMBL" id="ML213603">
    <property type="protein sequence ID" value="TFK38483.1"/>
    <property type="molecule type" value="Genomic_DNA"/>
</dbReference>
<feature type="compositionally biased region" description="Low complexity" evidence="1">
    <location>
        <begin position="442"/>
        <end position="460"/>
    </location>
</feature>